<evidence type="ECO:0000313" key="3">
    <source>
        <dbReference type="EMBL" id="UWZ50884.1"/>
    </source>
</evidence>
<accession>A0A9Q9ICF9</accession>
<feature type="compositionally biased region" description="Basic residues" evidence="1">
    <location>
        <begin position="234"/>
        <end position="243"/>
    </location>
</feature>
<dbReference type="EMBL" id="CP073767">
    <property type="protein sequence ID" value="UWZ50884.1"/>
    <property type="molecule type" value="Genomic_DNA"/>
</dbReference>
<feature type="transmembrane region" description="Helical" evidence="2">
    <location>
        <begin position="135"/>
        <end position="153"/>
    </location>
</feature>
<proteinExistence type="predicted"/>
<protein>
    <submittedName>
        <fullName evidence="3">DUF1275 family protein</fullName>
    </submittedName>
</protein>
<feature type="region of interest" description="Disordered" evidence="1">
    <location>
        <begin position="194"/>
        <end position="298"/>
    </location>
</feature>
<evidence type="ECO:0000256" key="1">
    <source>
        <dbReference type="SAM" id="MobiDB-lite"/>
    </source>
</evidence>
<keyword evidence="2" id="KW-0472">Membrane</keyword>
<keyword evidence="4" id="KW-1185">Reference proteome</keyword>
<gene>
    <name evidence="3" type="ORF">Daura_29230</name>
</gene>
<feature type="compositionally biased region" description="Basic and acidic residues" evidence="1">
    <location>
        <begin position="197"/>
        <end position="213"/>
    </location>
</feature>
<evidence type="ECO:0000313" key="4">
    <source>
        <dbReference type="Proteomes" id="UP001058003"/>
    </source>
</evidence>
<keyword evidence="2" id="KW-0812">Transmembrane</keyword>
<keyword evidence="2" id="KW-1133">Transmembrane helix</keyword>
<reference evidence="3" key="1">
    <citation type="submission" date="2021-04" db="EMBL/GenBank/DDBJ databases">
        <title>Dactylosporangium aurantiacum NRRL B-8018 full assembly.</title>
        <authorList>
            <person name="Hartkoorn R.C."/>
            <person name="Beaudoing E."/>
            <person name="Hot D."/>
        </authorList>
    </citation>
    <scope>NUCLEOTIDE SEQUENCE</scope>
    <source>
        <strain evidence="3">NRRL B-8018</strain>
    </source>
</reference>
<dbReference type="Proteomes" id="UP001058003">
    <property type="component" value="Chromosome"/>
</dbReference>
<feature type="transmembrane region" description="Helical" evidence="2">
    <location>
        <begin position="51"/>
        <end position="69"/>
    </location>
</feature>
<name>A0A9Q9ICF9_9ACTN</name>
<dbReference type="AlphaFoldDB" id="A0A9Q9ICF9"/>
<sequence length="316" mass="32506">MEAALASTARPGGVHTPPRGYPRRGPGRRARRAVGESTTLDRGAPGLGRRAALAAAGACFMGCLAGLFAQPAGDAATVTYQSGTIVKTGTRVAAWFTGRGEARRTAARGALPGPVGIGGYVGGSVAGALVAGRPAVAFAVTAAVLVALTLWPARRRRRGCDRASRCVAVAVLPAGQRDGADVMAEVDDGTQQVGAEAAKDVHAEQHGNRRCSGDRAAMVRRLPDGSTRSPAARALRRAGRRRRPEAPRPATVPGPDLSPGTRRSSHRPVTRGAGAAAAPLRCHGPTLPPAPQRRIRRSGVPHCDLAGLSSEELLRG</sequence>
<feature type="region of interest" description="Disordered" evidence="1">
    <location>
        <begin position="1"/>
        <end position="42"/>
    </location>
</feature>
<evidence type="ECO:0000256" key="2">
    <source>
        <dbReference type="SAM" id="Phobius"/>
    </source>
</evidence>
<organism evidence="3 4">
    <name type="scientific">Dactylosporangium aurantiacum</name>
    <dbReference type="NCBI Taxonomy" id="35754"/>
    <lineage>
        <taxon>Bacteria</taxon>
        <taxon>Bacillati</taxon>
        <taxon>Actinomycetota</taxon>
        <taxon>Actinomycetes</taxon>
        <taxon>Micromonosporales</taxon>
        <taxon>Micromonosporaceae</taxon>
        <taxon>Dactylosporangium</taxon>
    </lineage>
</organism>
<feature type="compositionally biased region" description="Basic residues" evidence="1">
    <location>
        <begin position="21"/>
        <end position="32"/>
    </location>
</feature>
<dbReference type="KEGG" id="daur:Daura_29230"/>